<evidence type="ECO:0000313" key="2">
    <source>
        <dbReference type="EMBL" id="ABR17179.1"/>
    </source>
</evidence>
<protein>
    <submittedName>
        <fullName evidence="2">Uncharacterized protein</fullName>
    </submittedName>
</protein>
<sequence>MQTTYCLVILSLFERQCVGVYNGGLTFNDSVTIFFFTSIFVYTHMRQRLYFGGLEMITLLNISHFNLNSVIESTRPYRWV</sequence>
<accession>B8LNE9</accession>
<keyword evidence="1" id="KW-0472">Membrane</keyword>
<reference evidence="2" key="1">
    <citation type="submission" date="2007-06" db="EMBL/GenBank/DDBJ databases">
        <title>Full length cDNA sequences from Sitka Spruce (Picea sitchensis).</title>
        <authorList>
            <person name="Ralph S.G."/>
            <person name="Chun H.E."/>
            <person name="Liao N."/>
            <person name="Ali J."/>
            <person name="Reid K."/>
            <person name="Kolosova N."/>
            <person name="Cooper N."/>
            <person name="Cullis C."/>
            <person name="Jancsik S."/>
            <person name="Moore R."/>
            <person name="Mayo M."/>
            <person name="Wagner S."/>
            <person name="Holt R.A."/>
            <person name="Jones S.J.M."/>
            <person name="Marra M.A."/>
            <person name="Ritland C.E."/>
            <person name="Ritland K."/>
            <person name="Bohlmann J."/>
        </authorList>
    </citation>
    <scope>NUCLEOTIDE SEQUENCE</scope>
    <source>
        <tissue evidence="2">Green portion of the leader tissue</tissue>
    </source>
</reference>
<organism evidence="2">
    <name type="scientific">Picea sitchensis</name>
    <name type="common">Sitka spruce</name>
    <name type="synonym">Pinus sitchensis</name>
    <dbReference type="NCBI Taxonomy" id="3332"/>
    <lineage>
        <taxon>Eukaryota</taxon>
        <taxon>Viridiplantae</taxon>
        <taxon>Streptophyta</taxon>
        <taxon>Embryophyta</taxon>
        <taxon>Tracheophyta</taxon>
        <taxon>Spermatophyta</taxon>
        <taxon>Pinopsida</taxon>
        <taxon>Pinidae</taxon>
        <taxon>Conifers I</taxon>
        <taxon>Pinales</taxon>
        <taxon>Pinaceae</taxon>
        <taxon>Picea</taxon>
    </lineage>
</organism>
<name>B8LNE9_PICSI</name>
<feature type="transmembrane region" description="Helical" evidence="1">
    <location>
        <begin position="20"/>
        <end position="42"/>
    </location>
</feature>
<keyword evidence="1" id="KW-1133">Transmembrane helix</keyword>
<dbReference type="AlphaFoldDB" id="B8LNE9"/>
<evidence type="ECO:0000256" key="1">
    <source>
        <dbReference type="SAM" id="Phobius"/>
    </source>
</evidence>
<keyword evidence="1" id="KW-0812">Transmembrane</keyword>
<proteinExistence type="evidence at transcript level"/>
<dbReference type="EMBL" id="EF677353">
    <property type="protein sequence ID" value="ABR17179.1"/>
    <property type="molecule type" value="mRNA"/>
</dbReference>